<keyword evidence="2" id="KW-1185">Reference proteome</keyword>
<dbReference type="Proteomes" id="UP000784294">
    <property type="component" value="Unassembled WGS sequence"/>
</dbReference>
<reference evidence="1" key="1">
    <citation type="submission" date="2018-11" db="EMBL/GenBank/DDBJ databases">
        <authorList>
            <consortium name="Pathogen Informatics"/>
        </authorList>
    </citation>
    <scope>NUCLEOTIDE SEQUENCE</scope>
</reference>
<dbReference type="AlphaFoldDB" id="A0A3S5CN76"/>
<gene>
    <name evidence="1" type="ORF">PXEA_LOCUS28161</name>
</gene>
<proteinExistence type="predicted"/>
<organism evidence="1 2">
    <name type="scientific">Protopolystoma xenopodis</name>
    <dbReference type="NCBI Taxonomy" id="117903"/>
    <lineage>
        <taxon>Eukaryota</taxon>
        <taxon>Metazoa</taxon>
        <taxon>Spiralia</taxon>
        <taxon>Lophotrochozoa</taxon>
        <taxon>Platyhelminthes</taxon>
        <taxon>Monogenea</taxon>
        <taxon>Polyopisthocotylea</taxon>
        <taxon>Polystomatidea</taxon>
        <taxon>Polystomatidae</taxon>
        <taxon>Protopolystoma</taxon>
    </lineage>
</organism>
<name>A0A3S5CN76_9PLAT</name>
<evidence type="ECO:0000313" key="2">
    <source>
        <dbReference type="Proteomes" id="UP000784294"/>
    </source>
</evidence>
<comment type="caution">
    <text evidence="1">The sequence shown here is derived from an EMBL/GenBank/DDBJ whole genome shotgun (WGS) entry which is preliminary data.</text>
</comment>
<protein>
    <submittedName>
        <fullName evidence="1">Uncharacterized protein</fullName>
    </submittedName>
</protein>
<sequence>MSNKLSDKSGRKDLPHNPSQGYWLGDCLPSNALSPITLASSLGSASFCSPTPAISASHRANNLPFSGLPNLANHHLAASIDRLDPSVTTTAVKIQETCPDWARPTSSQTNEGARPVLLRSASFLISNSHPCQMVADKELTPFRSHEEESGAGGNCVCKTVAPGLETSADCVKWKDFTGRRQRRRASEASSVASQRAIKAATTGLQAMND</sequence>
<accession>A0A3S5CN76</accession>
<evidence type="ECO:0000313" key="1">
    <source>
        <dbReference type="EMBL" id="VEL34721.1"/>
    </source>
</evidence>
<dbReference type="EMBL" id="CAAALY010248254">
    <property type="protein sequence ID" value="VEL34721.1"/>
    <property type="molecule type" value="Genomic_DNA"/>
</dbReference>